<reference evidence="2 3" key="1">
    <citation type="submission" date="2021-12" db="EMBL/GenBank/DDBJ databases">
        <title>Genome sequencing of bacteria with rrn-lacking chromosome and rrn-plasmid.</title>
        <authorList>
            <person name="Anda M."/>
            <person name="Iwasaki W."/>
        </authorList>
    </citation>
    <scope>NUCLEOTIDE SEQUENCE [LARGE SCALE GENOMIC DNA]</scope>
    <source>
        <strain evidence="2 3">NBRC 101262</strain>
    </source>
</reference>
<proteinExistence type="predicted"/>
<gene>
    <name evidence="2" type="ORF">PEPS_11090</name>
</gene>
<protein>
    <recommendedName>
        <fullName evidence="1">DUF6933 domain-containing protein</fullName>
    </recommendedName>
</protein>
<organism evidence="2 3">
    <name type="scientific">Persicobacter psychrovividus</name>
    <dbReference type="NCBI Taxonomy" id="387638"/>
    <lineage>
        <taxon>Bacteria</taxon>
        <taxon>Pseudomonadati</taxon>
        <taxon>Bacteroidota</taxon>
        <taxon>Cytophagia</taxon>
        <taxon>Cytophagales</taxon>
        <taxon>Persicobacteraceae</taxon>
        <taxon>Persicobacter</taxon>
    </lineage>
</organism>
<evidence type="ECO:0000259" key="1">
    <source>
        <dbReference type="Pfam" id="PF22016"/>
    </source>
</evidence>
<feature type="domain" description="DUF6933" evidence="1">
    <location>
        <begin position="2"/>
        <end position="145"/>
    </location>
</feature>
<evidence type="ECO:0000313" key="3">
    <source>
        <dbReference type="Proteomes" id="UP001354989"/>
    </source>
</evidence>
<dbReference type="Proteomes" id="UP001354989">
    <property type="component" value="Chromosome"/>
</dbReference>
<name>A0ABM7VD40_9BACT</name>
<dbReference type="RefSeq" id="WP_332920480.1">
    <property type="nucleotide sequence ID" value="NZ_AP025292.1"/>
</dbReference>
<keyword evidence="3" id="KW-1185">Reference proteome</keyword>
<dbReference type="InterPro" id="IPR053864">
    <property type="entry name" value="DUF6933"/>
</dbReference>
<evidence type="ECO:0000313" key="2">
    <source>
        <dbReference type="EMBL" id="BDC98828.1"/>
    </source>
</evidence>
<dbReference type="Pfam" id="PF22016">
    <property type="entry name" value="DUF6933"/>
    <property type="match status" value="1"/>
</dbReference>
<accession>A0ABM7VD40</accession>
<dbReference type="EMBL" id="AP025292">
    <property type="protein sequence ID" value="BDC98828.1"/>
    <property type="molecule type" value="Genomic_DNA"/>
</dbReference>
<sequence>MIFSCTQIVNEKITKLYPIAKEKPEPHIYNWYVNQVSFGRQKGLIITNALTLYTLYYPKATMPIFRNFEEVFKEAFLNTAQKNELSQEVIDMYFENSPEKIVITKTNSDQVIHAMNEMAKYLQEVQTKGGDLEAEAPKLNHLEYTNIERNKDKKRPPIEVMVETLQPV</sequence>